<proteinExistence type="predicted"/>
<reference evidence="2" key="2">
    <citation type="submission" date="2025-08" db="UniProtKB">
        <authorList>
            <consortium name="Ensembl"/>
        </authorList>
    </citation>
    <scope>IDENTIFICATION</scope>
    <source>
        <strain evidence="2">broiler</strain>
    </source>
</reference>
<evidence type="ECO:0000256" key="1">
    <source>
        <dbReference type="SAM" id="MobiDB-lite"/>
    </source>
</evidence>
<accession>A0A8V0YC96</accession>
<dbReference type="AlphaFoldDB" id="A0A8V0YC96"/>
<sequence>MPQNAWPGSIKCDVRPRAGADQRGEEEQVSLRVYFSALQHCTLTMEAEAADGYITCDNELSPEREHSSMAIDLTSSTPNGQHTSPSHVASKGMPQRVPVWKGLTLALRSETGEGCSLVSLG</sequence>
<feature type="region of interest" description="Disordered" evidence="1">
    <location>
        <begin position="1"/>
        <end position="26"/>
    </location>
</feature>
<name>A0A8V0YC96_CHICK</name>
<dbReference type="OrthoDB" id="654211at2759"/>
<dbReference type="Ensembl" id="ENSGALT00010028042.1">
    <property type="protein sequence ID" value="ENSGALP00010016087.1"/>
    <property type="gene ID" value="ENSGALG00010011720.1"/>
</dbReference>
<evidence type="ECO:0000313" key="3">
    <source>
        <dbReference type="Proteomes" id="UP000000539"/>
    </source>
</evidence>
<dbReference type="GeneTree" id="ENSGT00940000157137"/>
<gene>
    <name evidence="2" type="primary">IKZF2</name>
</gene>
<keyword evidence="3" id="KW-1185">Reference proteome</keyword>
<reference evidence="2" key="1">
    <citation type="submission" date="2020-11" db="EMBL/GenBank/DDBJ databases">
        <title>Gallus gallus (Chicken) genome, bGalGal1, GRCg7b, maternal haplotype autosomes + Z &amp; W.</title>
        <authorList>
            <person name="Warren W."/>
            <person name="Formenti G."/>
            <person name="Fedrigo O."/>
            <person name="Haase B."/>
            <person name="Mountcastle J."/>
            <person name="Balacco J."/>
            <person name="Tracey A."/>
            <person name="Schneider V."/>
            <person name="Okimoto R."/>
            <person name="Cheng H."/>
            <person name="Hawken R."/>
            <person name="Howe K."/>
            <person name="Jarvis E.D."/>
        </authorList>
    </citation>
    <scope>NUCLEOTIDE SEQUENCE [LARGE SCALE GENOMIC DNA]</scope>
    <source>
        <strain evidence="2">Broiler</strain>
    </source>
</reference>
<organism evidence="2 3">
    <name type="scientific">Gallus gallus</name>
    <name type="common">Chicken</name>
    <dbReference type="NCBI Taxonomy" id="9031"/>
    <lineage>
        <taxon>Eukaryota</taxon>
        <taxon>Metazoa</taxon>
        <taxon>Chordata</taxon>
        <taxon>Craniata</taxon>
        <taxon>Vertebrata</taxon>
        <taxon>Euteleostomi</taxon>
        <taxon>Archelosauria</taxon>
        <taxon>Archosauria</taxon>
        <taxon>Dinosauria</taxon>
        <taxon>Saurischia</taxon>
        <taxon>Theropoda</taxon>
        <taxon>Coelurosauria</taxon>
        <taxon>Aves</taxon>
        <taxon>Neognathae</taxon>
        <taxon>Galloanserae</taxon>
        <taxon>Galliformes</taxon>
        <taxon>Phasianidae</taxon>
        <taxon>Phasianinae</taxon>
        <taxon>Gallus</taxon>
    </lineage>
</organism>
<feature type="compositionally biased region" description="Basic and acidic residues" evidence="1">
    <location>
        <begin position="12"/>
        <end position="26"/>
    </location>
</feature>
<protein>
    <submittedName>
        <fullName evidence="2">IKAROS family zinc finger 2</fullName>
    </submittedName>
</protein>
<dbReference type="Proteomes" id="UP000000539">
    <property type="component" value="Chromosome 7"/>
</dbReference>
<evidence type="ECO:0000313" key="2">
    <source>
        <dbReference type="Ensembl" id="ENSGALP00010016087.1"/>
    </source>
</evidence>
<feature type="compositionally biased region" description="Polar residues" evidence="1">
    <location>
        <begin position="73"/>
        <end position="87"/>
    </location>
</feature>
<feature type="region of interest" description="Disordered" evidence="1">
    <location>
        <begin position="64"/>
        <end position="94"/>
    </location>
</feature>
<reference evidence="2" key="3">
    <citation type="submission" date="2025-09" db="UniProtKB">
        <authorList>
            <consortium name="Ensembl"/>
        </authorList>
    </citation>
    <scope>IDENTIFICATION</scope>
    <source>
        <strain evidence="2">broiler</strain>
    </source>
</reference>